<feature type="compositionally biased region" description="Acidic residues" evidence="1">
    <location>
        <begin position="525"/>
        <end position="566"/>
    </location>
</feature>
<name>A0A401G976_9APHY</name>
<evidence type="ECO:0000313" key="2">
    <source>
        <dbReference type="EMBL" id="GBE78736.1"/>
    </source>
</evidence>
<keyword evidence="3" id="KW-1185">Reference proteome</keyword>
<dbReference type="AlphaFoldDB" id="A0A401G976"/>
<dbReference type="Proteomes" id="UP000287166">
    <property type="component" value="Unassembled WGS sequence"/>
</dbReference>
<reference evidence="2 3" key="1">
    <citation type="journal article" date="2018" name="Sci. Rep.">
        <title>Genome sequence of the cauliflower mushroom Sparassis crispa (Hanabiratake) and its association with beneficial usage.</title>
        <authorList>
            <person name="Kiyama R."/>
            <person name="Furutani Y."/>
            <person name="Kawaguchi K."/>
            <person name="Nakanishi T."/>
        </authorList>
    </citation>
    <scope>NUCLEOTIDE SEQUENCE [LARGE SCALE GENOMIC DNA]</scope>
</reference>
<gene>
    <name evidence="2" type="ORF">SCP_0116270</name>
</gene>
<dbReference type="OrthoDB" id="3267098at2759"/>
<accession>A0A401G976</accession>
<evidence type="ECO:0000313" key="3">
    <source>
        <dbReference type="Proteomes" id="UP000287166"/>
    </source>
</evidence>
<dbReference type="InParanoid" id="A0A401G976"/>
<dbReference type="GeneID" id="38775653"/>
<dbReference type="STRING" id="139825.A0A401G976"/>
<dbReference type="RefSeq" id="XP_027609649.1">
    <property type="nucleotide sequence ID" value="XM_027753848.1"/>
</dbReference>
<comment type="caution">
    <text evidence="2">The sequence shown here is derived from an EMBL/GenBank/DDBJ whole genome shotgun (WGS) entry which is preliminary data.</text>
</comment>
<evidence type="ECO:0000256" key="1">
    <source>
        <dbReference type="SAM" id="MobiDB-lite"/>
    </source>
</evidence>
<dbReference type="EMBL" id="BFAD01000001">
    <property type="protein sequence ID" value="GBE78736.1"/>
    <property type="molecule type" value="Genomic_DNA"/>
</dbReference>
<sequence length="566" mass="64753">MKQMAARDIEDILQCAIPVFDGLLPEPHNGQVLKLLFIAEHWHSLAKLRMHTDCTLQLLDDVTVSLGDTLRHFSEQTCKAFPTRELQREAEARARRESKKMAARADEAPVFPRSGGTARKPKAFNLDTYKAHALGDYPATIRWLGTTDSYSTEPGELEHRTSKARYARTSRKQYIRQITQIERRQARIRRIRERSQKKVRHYQDEGSLDAVDVHYAMGKSQNHPVYIPDFVRRNTGDPATKDFVAKLKKHLLPRIKAMIGREATFSGQEQSPLVPVIEDNSARRDHDSVFFKGDRMYEHHILKVNYTTYDVRRSHDIINPSTDNRDILLLARFDDLEDATSMHPFLYARVLGIYHVNVVYTGTGMADYTPRRLDFLWVRWFQYVGDSRNWSQHKLDTVEFPPMADEETFGFIDPDDVLRACHIIPTFKGGKIHADEIGLSHCANDAEDWRFYHVNRFVDRDMLMRYHRGLGIGHVHADGPTPIVLSAVCTNPLEGSNDISDSGMSVDIEADGLSSAPPDGILQAEGEDSDDDNLELTLENLEDDMWDSDSEDNEEPELDDSDSEEM</sequence>
<protein>
    <submittedName>
        <fullName evidence="2">Uncharacterized protein</fullName>
    </submittedName>
</protein>
<organism evidence="2 3">
    <name type="scientific">Sparassis crispa</name>
    <dbReference type="NCBI Taxonomy" id="139825"/>
    <lineage>
        <taxon>Eukaryota</taxon>
        <taxon>Fungi</taxon>
        <taxon>Dikarya</taxon>
        <taxon>Basidiomycota</taxon>
        <taxon>Agaricomycotina</taxon>
        <taxon>Agaricomycetes</taxon>
        <taxon>Polyporales</taxon>
        <taxon>Sparassidaceae</taxon>
        <taxon>Sparassis</taxon>
    </lineage>
</organism>
<feature type="region of interest" description="Disordered" evidence="1">
    <location>
        <begin position="496"/>
        <end position="566"/>
    </location>
</feature>
<proteinExistence type="predicted"/>